<dbReference type="GeneID" id="20318827"/>
<protein>
    <submittedName>
        <fullName evidence="1">Uncharacterized protein</fullName>
    </submittedName>
</protein>
<gene>
    <name evidence="1" type="ORF">T265_04645</name>
</gene>
<dbReference type="RefSeq" id="XP_009167691.1">
    <property type="nucleotide sequence ID" value="XM_009169427.1"/>
</dbReference>
<dbReference type="CTD" id="20318827"/>
<organism evidence="1 2">
    <name type="scientific">Opisthorchis viverrini</name>
    <name type="common">Southeast Asian liver fluke</name>
    <dbReference type="NCBI Taxonomy" id="6198"/>
    <lineage>
        <taxon>Eukaryota</taxon>
        <taxon>Metazoa</taxon>
        <taxon>Spiralia</taxon>
        <taxon>Lophotrochozoa</taxon>
        <taxon>Platyhelminthes</taxon>
        <taxon>Trematoda</taxon>
        <taxon>Digenea</taxon>
        <taxon>Opisthorchiida</taxon>
        <taxon>Opisthorchiata</taxon>
        <taxon>Opisthorchiidae</taxon>
        <taxon>Opisthorchis</taxon>
    </lineage>
</organism>
<keyword evidence="2" id="KW-1185">Reference proteome</keyword>
<dbReference type="Proteomes" id="UP000054324">
    <property type="component" value="Unassembled WGS sequence"/>
</dbReference>
<accession>A0A074ZZ73</accession>
<name>A0A074ZZ73_OPIVI</name>
<dbReference type="KEGG" id="ovi:T265_04645"/>
<reference evidence="1 2" key="1">
    <citation type="submission" date="2013-11" db="EMBL/GenBank/DDBJ databases">
        <title>Opisthorchis viverrini - life in the bile duct.</title>
        <authorList>
            <person name="Young N.D."/>
            <person name="Nagarajan N."/>
            <person name="Lin S.J."/>
            <person name="Korhonen P.K."/>
            <person name="Jex A.R."/>
            <person name="Hall R.S."/>
            <person name="Safavi-Hemami H."/>
            <person name="Kaewkong W."/>
            <person name="Bertrand D."/>
            <person name="Gao S."/>
            <person name="Seet Q."/>
            <person name="Wongkham S."/>
            <person name="Teh B.T."/>
            <person name="Wongkham C."/>
            <person name="Intapan P.M."/>
            <person name="Maleewong W."/>
            <person name="Yang X."/>
            <person name="Hu M."/>
            <person name="Wang Z."/>
            <person name="Hofmann A."/>
            <person name="Sternberg P.W."/>
            <person name="Tan P."/>
            <person name="Wang J."/>
            <person name="Gasser R.B."/>
        </authorList>
    </citation>
    <scope>NUCLEOTIDE SEQUENCE [LARGE SCALE GENOMIC DNA]</scope>
</reference>
<evidence type="ECO:0000313" key="2">
    <source>
        <dbReference type="Proteomes" id="UP000054324"/>
    </source>
</evidence>
<sequence>MVSILAEMLPAWESLDFCEMRTTIGSQKRLPNIRHGEELEAAPPIDELFNEPDCVYMPVYKSSSNGIHGSYVCGSEAQMFQNLLLQANDI</sequence>
<dbReference type="AlphaFoldDB" id="A0A074ZZ73"/>
<evidence type="ECO:0000313" key="1">
    <source>
        <dbReference type="EMBL" id="KER28605.1"/>
    </source>
</evidence>
<dbReference type="EMBL" id="KL596696">
    <property type="protein sequence ID" value="KER28605.1"/>
    <property type="molecule type" value="Genomic_DNA"/>
</dbReference>
<proteinExistence type="predicted"/>